<dbReference type="Pfam" id="PF06271">
    <property type="entry name" value="RDD"/>
    <property type="match status" value="1"/>
</dbReference>
<gene>
    <name evidence="8" type="ORF">AB8O55_10195</name>
</gene>
<sequence>MSSRLMPAVIAVILGTALAVALFVPYVARQYRRRGKLGVGHAGLAFASLVYGFGLLAYVLLPFPTVTPGFCADASGPQLVPLNFLRDMQREATGTGMSAVLGNPALTQVLLNVALFVPLGMFVRHLFGRGVLTTALIGLGTSLLIELTQGTGIWFLYPCPYRLFDVDDLLMNGLGALAGALAAPALRAVPGQREVGEPGAPRPVNRRRRLLASLCDLMIYHFSAALLSAFCTVAVYAAHTGLFSADARLAPDLPGYQTAQVVGIVAPWVVLYLVLPLVGGASSLGQRAVRLRVVGDGRRPGAGARLARGLLGTGGYVLLQQLGQVPGLPDAAGYATLLGLVSVIGIVTTARRRGVSCALTRLHVIDAREPLTEPAPTPPTSTVTQ</sequence>
<evidence type="ECO:0000313" key="9">
    <source>
        <dbReference type="Proteomes" id="UP001564626"/>
    </source>
</evidence>
<dbReference type="PANTHER" id="PTHR36834">
    <property type="entry name" value="MEMBRANE PROTEIN-RELATED"/>
    <property type="match status" value="1"/>
</dbReference>
<evidence type="ECO:0000259" key="7">
    <source>
        <dbReference type="Pfam" id="PF06271"/>
    </source>
</evidence>
<keyword evidence="2 5" id="KW-0812">Transmembrane</keyword>
<organism evidence="8 9">
    <name type="scientific">Saccharopolyspora cebuensis</name>
    <dbReference type="NCBI Taxonomy" id="418759"/>
    <lineage>
        <taxon>Bacteria</taxon>
        <taxon>Bacillati</taxon>
        <taxon>Actinomycetota</taxon>
        <taxon>Actinomycetes</taxon>
        <taxon>Pseudonocardiales</taxon>
        <taxon>Pseudonocardiaceae</taxon>
        <taxon>Saccharopolyspora</taxon>
    </lineage>
</organism>
<keyword evidence="9" id="KW-1185">Reference proteome</keyword>
<dbReference type="InterPro" id="IPR006976">
    <property type="entry name" value="VanZ-like"/>
</dbReference>
<evidence type="ECO:0000259" key="6">
    <source>
        <dbReference type="Pfam" id="PF04892"/>
    </source>
</evidence>
<dbReference type="InterPro" id="IPR010432">
    <property type="entry name" value="RDD"/>
</dbReference>
<protein>
    <submittedName>
        <fullName evidence="8">VanZ family protein</fullName>
    </submittedName>
</protein>
<keyword evidence="3 5" id="KW-1133">Transmembrane helix</keyword>
<feature type="transmembrane region" description="Helical" evidence="5">
    <location>
        <begin position="39"/>
        <end position="60"/>
    </location>
</feature>
<reference evidence="8 9" key="1">
    <citation type="submission" date="2024-08" db="EMBL/GenBank/DDBJ databases">
        <title>Genome mining of Saccharopolyspora cebuensis PGLac3 from Nigerian medicinal plant.</title>
        <authorList>
            <person name="Ezeobiora C.E."/>
            <person name="Igbokwe N.H."/>
            <person name="Amin D.H."/>
            <person name="Mendie U.E."/>
        </authorList>
    </citation>
    <scope>NUCLEOTIDE SEQUENCE [LARGE SCALE GENOMIC DNA]</scope>
    <source>
        <strain evidence="8 9">PGLac3</strain>
    </source>
</reference>
<dbReference type="InterPro" id="IPR053150">
    <property type="entry name" value="Teicoplanin_resist-assoc"/>
</dbReference>
<feature type="transmembrane region" description="Helical" evidence="5">
    <location>
        <begin position="135"/>
        <end position="157"/>
    </location>
</feature>
<evidence type="ECO:0000256" key="4">
    <source>
        <dbReference type="ARBA" id="ARBA00023136"/>
    </source>
</evidence>
<dbReference type="RefSeq" id="WP_345364940.1">
    <property type="nucleotide sequence ID" value="NZ_BAABII010000012.1"/>
</dbReference>
<dbReference type="Proteomes" id="UP001564626">
    <property type="component" value="Unassembled WGS sequence"/>
</dbReference>
<proteinExistence type="predicted"/>
<evidence type="ECO:0000256" key="2">
    <source>
        <dbReference type="ARBA" id="ARBA00022692"/>
    </source>
</evidence>
<accession>A0ABV4CF95</accession>
<comment type="subcellular location">
    <subcellularLocation>
        <location evidence="1">Membrane</location>
        <topology evidence="1">Multi-pass membrane protein</topology>
    </subcellularLocation>
</comment>
<name>A0ABV4CF95_9PSEU</name>
<comment type="caution">
    <text evidence="8">The sequence shown here is derived from an EMBL/GenBank/DDBJ whole genome shotgun (WGS) entry which is preliminary data.</text>
</comment>
<dbReference type="Pfam" id="PF04892">
    <property type="entry name" value="VanZ"/>
    <property type="match status" value="1"/>
</dbReference>
<feature type="transmembrane region" description="Helical" evidence="5">
    <location>
        <begin position="258"/>
        <end position="281"/>
    </location>
</feature>
<feature type="domain" description="RDD" evidence="7">
    <location>
        <begin position="207"/>
        <end position="334"/>
    </location>
</feature>
<feature type="transmembrane region" description="Helical" evidence="5">
    <location>
        <begin position="6"/>
        <end position="27"/>
    </location>
</feature>
<feature type="transmembrane region" description="Helical" evidence="5">
    <location>
        <begin position="210"/>
        <end position="238"/>
    </location>
</feature>
<feature type="transmembrane region" description="Helical" evidence="5">
    <location>
        <begin position="169"/>
        <end position="189"/>
    </location>
</feature>
<feature type="domain" description="VanZ-like" evidence="6">
    <location>
        <begin position="49"/>
        <end position="185"/>
    </location>
</feature>
<evidence type="ECO:0000256" key="1">
    <source>
        <dbReference type="ARBA" id="ARBA00004141"/>
    </source>
</evidence>
<evidence type="ECO:0000313" key="8">
    <source>
        <dbReference type="EMBL" id="MEY8039766.1"/>
    </source>
</evidence>
<dbReference type="PANTHER" id="PTHR36834:SF1">
    <property type="entry name" value="INTEGRAL MEMBRANE PROTEIN"/>
    <property type="match status" value="1"/>
</dbReference>
<evidence type="ECO:0000256" key="5">
    <source>
        <dbReference type="SAM" id="Phobius"/>
    </source>
</evidence>
<keyword evidence="4 5" id="KW-0472">Membrane</keyword>
<evidence type="ECO:0000256" key="3">
    <source>
        <dbReference type="ARBA" id="ARBA00022989"/>
    </source>
</evidence>
<feature type="transmembrane region" description="Helical" evidence="5">
    <location>
        <begin position="105"/>
        <end position="123"/>
    </location>
</feature>
<dbReference type="EMBL" id="JBGEHV010000014">
    <property type="protein sequence ID" value="MEY8039766.1"/>
    <property type="molecule type" value="Genomic_DNA"/>
</dbReference>